<accession>A0A8K0P4V1</accession>
<sequence length="110" mass="12563">MHASRLSSHLDHTWGALTNVEEEKEKTMEANSWKDLEGQTKGPTVSGDGTWRKRRFNYLQGVSTVIAYYRLAIRRNSDSVEKIKDAYGPPFFTNLLRMKSLIMCPPGQES</sequence>
<organism evidence="2 3">
    <name type="scientific">Ladona fulva</name>
    <name type="common">Scarce chaser dragonfly</name>
    <name type="synonym">Libellula fulva</name>
    <dbReference type="NCBI Taxonomy" id="123851"/>
    <lineage>
        <taxon>Eukaryota</taxon>
        <taxon>Metazoa</taxon>
        <taxon>Ecdysozoa</taxon>
        <taxon>Arthropoda</taxon>
        <taxon>Hexapoda</taxon>
        <taxon>Insecta</taxon>
        <taxon>Pterygota</taxon>
        <taxon>Palaeoptera</taxon>
        <taxon>Odonata</taxon>
        <taxon>Epiprocta</taxon>
        <taxon>Anisoptera</taxon>
        <taxon>Libelluloidea</taxon>
        <taxon>Libellulidae</taxon>
        <taxon>Ladona</taxon>
    </lineage>
</organism>
<name>A0A8K0P4V1_LADFU</name>
<feature type="compositionally biased region" description="Basic and acidic residues" evidence="1">
    <location>
        <begin position="21"/>
        <end position="38"/>
    </location>
</feature>
<reference evidence="2" key="2">
    <citation type="submission" date="2017-10" db="EMBL/GenBank/DDBJ databases">
        <title>Ladona fulva Genome sequencing and assembly.</title>
        <authorList>
            <person name="Murali S."/>
            <person name="Richards S."/>
            <person name="Bandaranaike D."/>
            <person name="Bellair M."/>
            <person name="Blankenburg K."/>
            <person name="Chao H."/>
            <person name="Dinh H."/>
            <person name="Doddapaneni H."/>
            <person name="Dugan-Rocha S."/>
            <person name="Elkadiri S."/>
            <person name="Gnanaolivu R."/>
            <person name="Hernandez B."/>
            <person name="Skinner E."/>
            <person name="Javaid M."/>
            <person name="Lee S."/>
            <person name="Li M."/>
            <person name="Ming W."/>
            <person name="Munidasa M."/>
            <person name="Muniz J."/>
            <person name="Nguyen L."/>
            <person name="Hughes D."/>
            <person name="Osuji N."/>
            <person name="Pu L.-L."/>
            <person name="Puazo M."/>
            <person name="Qu C."/>
            <person name="Quiroz J."/>
            <person name="Raj R."/>
            <person name="Weissenberger G."/>
            <person name="Xin Y."/>
            <person name="Zou X."/>
            <person name="Han Y."/>
            <person name="Worley K."/>
            <person name="Muzny D."/>
            <person name="Gibbs R."/>
        </authorList>
    </citation>
    <scope>NUCLEOTIDE SEQUENCE</scope>
    <source>
        <strain evidence="2">Sampled in the wild</strain>
    </source>
</reference>
<gene>
    <name evidence="2" type="ORF">J437_LFUL008945</name>
</gene>
<reference evidence="2" key="1">
    <citation type="submission" date="2013-04" db="EMBL/GenBank/DDBJ databases">
        <authorList>
            <person name="Qu J."/>
            <person name="Murali S.C."/>
            <person name="Bandaranaike D."/>
            <person name="Bellair M."/>
            <person name="Blankenburg K."/>
            <person name="Chao H."/>
            <person name="Dinh H."/>
            <person name="Doddapaneni H."/>
            <person name="Downs B."/>
            <person name="Dugan-Rocha S."/>
            <person name="Elkadiri S."/>
            <person name="Gnanaolivu R.D."/>
            <person name="Hernandez B."/>
            <person name="Javaid M."/>
            <person name="Jayaseelan J.C."/>
            <person name="Lee S."/>
            <person name="Li M."/>
            <person name="Ming W."/>
            <person name="Munidasa M."/>
            <person name="Muniz J."/>
            <person name="Nguyen L."/>
            <person name="Ongeri F."/>
            <person name="Osuji N."/>
            <person name="Pu L.-L."/>
            <person name="Puazo M."/>
            <person name="Qu C."/>
            <person name="Quiroz J."/>
            <person name="Raj R."/>
            <person name="Weissenberger G."/>
            <person name="Xin Y."/>
            <person name="Zou X."/>
            <person name="Han Y."/>
            <person name="Richards S."/>
            <person name="Worley K."/>
            <person name="Muzny D."/>
            <person name="Gibbs R."/>
        </authorList>
    </citation>
    <scope>NUCLEOTIDE SEQUENCE</scope>
    <source>
        <strain evidence="2">Sampled in the wild</strain>
    </source>
</reference>
<proteinExistence type="predicted"/>
<protein>
    <submittedName>
        <fullName evidence="2">Uncharacterized protein</fullName>
    </submittedName>
</protein>
<dbReference type="EMBL" id="KZ308693">
    <property type="protein sequence ID" value="KAG8233182.1"/>
    <property type="molecule type" value="Genomic_DNA"/>
</dbReference>
<comment type="caution">
    <text evidence="2">The sequence shown here is derived from an EMBL/GenBank/DDBJ whole genome shotgun (WGS) entry which is preliminary data.</text>
</comment>
<evidence type="ECO:0000256" key="1">
    <source>
        <dbReference type="SAM" id="MobiDB-lite"/>
    </source>
</evidence>
<feature type="region of interest" description="Disordered" evidence="1">
    <location>
        <begin position="17"/>
        <end position="48"/>
    </location>
</feature>
<evidence type="ECO:0000313" key="2">
    <source>
        <dbReference type="EMBL" id="KAG8233182.1"/>
    </source>
</evidence>
<dbReference type="AlphaFoldDB" id="A0A8K0P4V1"/>
<keyword evidence="3" id="KW-1185">Reference proteome</keyword>
<dbReference type="Proteomes" id="UP000792457">
    <property type="component" value="Unassembled WGS sequence"/>
</dbReference>
<evidence type="ECO:0000313" key="3">
    <source>
        <dbReference type="Proteomes" id="UP000792457"/>
    </source>
</evidence>